<organism evidence="2 3">
    <name type="scientific">Methylosinus trichosporium (strain ATCC 35070 / NCIMB 11131 / UNIQEM 75 / OB3b)</name>
    <dbReference type="NCBI Taxonomy" id="595536"/>
    <lineage>
        <taxon>Bacteria</taxon>
        <taxon>Pseudomonadati</taxon>
        <taxon>Pseudomonadota</taxon>
        <taxon>Alphaproteobacteria</taxon>
        <taxon>Hyphomicrobiales</taxon>
        <taxon>Methylocystaceae</taxon>
        <taxon>Methylosinus</taxon>
    </lineage>
</organism>
<evidence type="ECO:0000313" key="2">
    <source>
        <dbReference type="EMBL" id="ATQ66561.1"/>
    </source>
</evidence>
<dbReference type="KEGG" id="mtw:CQW49_00635"/>
<gene>
    <name evidence="2" type="ORF">CQW49_00635</name>
</gene>
<dbReference type="STRING" id="595536.GCA_000178815_00818"/>
<dbReference type="AlphaFoldDB" id="A0A2D2CUQ8"/>
<feature type="signal peptide" evidence="1">
    <location>
        <begin position="1"/>
        <end position="23"/>
    </location>
</feature>
<reference evidence="3" key="1">
    <citation type="submission" date="2017-10" db="EMBL/GenBank/DDBJ databases">
        <title>Completed PacBio SMRT sequence of Methylosinus trichosporium OB3b reveals presence of a third large plasmid.</title>
        <authorList>
            <person name="Charles T.C."/>
            <person name="Lynch M.D.J."/>
            <person name="Heil J.R."/>
            <person name="Cheng J."/>
        </authorList>
    </citation>
    <scope>NUCLEOTIDE SEQUENCE [LARGE SCALE GENOMIC DNA]</scope>
    <source>
        <strain evidence="3">OB3b</strain>
    </source>
</reference>
<accession>A0A2D2CUQ8</accession>
<protein>
    <submittedName>
        <fullName evidence="2">Uncharacterized protein</fullName>
    </submittedName>
</protein>
<evidence type="ECO:0000256" key="1">
    <source>
        <dbReference type="SAM" id="SignalP"/>
    </source>
</evidence>
<dbReference type="RefSeq" id="WP_003614018.1">
    <property type="nucleotide sequence ID" value="NZ_ADVE02000001.1"/>
</dbReference>
<keyword evidence="1" id="KW-0732">Signal</keyword>
<sequence>MQSRFYSFAALACVFGFSSAIHADPLSVAPGPSNPQSRLLASPAAATPADAATKHTGKMIVKIDAANRSALPTNSKIVCSVILYFGMYFDQSRIYTSPAVVTPSKVGCTVAAPYQVTTDAPQSISIAVIAFMTNTTMTATNPLPNGFGFVELGSPSIPLPPDGAVTTQTISTVL</sequence>
<name>A0A2D2CUQ8_METT3</name>
<dbReference type="Proteomes" id="UP000230709">
    <property type="component" value="Chromosome"/>
</dbReference>
<proteinExistence type="predicted"/>
<evidence type="ECO:0000313" key="3">
    <source>
        <dbReference type="Proteomes" id="UP000230709"/>
    </source>
</evidence>
<keyword evidence="3" id="KW-1185">Reference proteome</keyword>
<feature type="chain" id="PRO_5013568421" evidence="1">
    <location>
        <begin position="24"/>
        <end position="174"/>
    </location>
</feature>
<dbReference type="EMBL" id="CP023737">
    <property type="protein sequence ID" value="ATQ66561.1"/>
    <property type="molecule type" value="Genomic_DNA"/>
</dbReference>